<sequence>MNVAAVLDRNKVSYREAVRLIIPIAAALGHDPAELPLSRSSVKRKREAARQNFSTEIKSNLEIKEPIVVHWDSKILPVILGSQKVDRLPVLVSCAGGNYWGCQNWLVEQV</sequence>
<dbReference type="InParanoid" id="A0A6P7GUM0"/>
<accession>A0A6P7GUM0</accession>
<gene>
    <name evidence="1" type="primary">LOC114346902</name>
</gene>
<proteinExistence type="predicted"/>
<dbReference type="RefSeq" id="XP_028153451.1">
    <property type="nucleotide sequence ID" value="XM_028297650.1"/>
</dbReference>
<dbReference type="AlphaFoldDB" id="A0A6P7GUM0"/>
<reference evidence="1" key="1">
    <citation type="submission" date="2025-08" db="UniProtKB">
        <authorList>
            <consortium name="RefSeq"/>
        </authorList>
    </citation>
    <scope>IDENTIFICATION</scope>
    <source>
        <tissue evidence="1">Whole insect</tissue>
    </source>
</reference>
<evidence type="ECO:0000313" key="1">
    <source>
        <dbReference type="RefSeq" id="XP_028153451.1"/>
    </source>
</evidence>
<name>A0A6P7GUM0_DIAVI</name>
<organism evidence="1">
    <name type="scientific">Diabrotica virgifera virgifera</name>
    <name type="common">western corn rootworm</name>
    <dbReference type="NCBI Taxonomy" id="50390"/>
    <lineage>
        <taxon>Eukaryota</taxon>
        <taxon>Metazoa</taxon>
        <taxon>Ecdysozoa</taxon>
        <taxon>Arthropoda</taxon>
        <taxon>Hexapoda</taxon>
        <taxon>Insecta</taxon>
        <taxon>Pterygota</taxon>
        <taxon>Neoptera</taxon>
        <taxon>Endopterygota</taxon>
        <taxon>Coleoptera</taxon>
        <taxon>Polyphaga</taxon>
        <taxon>Cucujiformia</taxon>
        <taxon>Chrysomeloidea</taxon>
        <taxon>Chrysomelidae</taxon>
        <taxon>Galerucinae</taxon>
        <taxon>Diabroticina</taxon>
        <taxon>Diabroticites</taxon>
        <taxon>Diabrotica</taxon>
    </lineage>
</organism>
<protein>
    <submittedName>
        <fullName evidence="1">Uncharacterized protein LOC114346902</fullName>
    </submittedName>
</protein>